<reference evidence="1" key="1">
    <citation type="submission" date="2020-06" db="EMBL/GenBank/DDBJ databases">
        <authorList>
            <person name="Li T."/>
            <person name="Hu X."/>
            <person name="Zhang T."/>
            <person name="Song X."/>
            <person name="Zhang H."/>
            <person name="Dai N."/>
            <person name="Sheng W."/>
            <person name="Hou X."/>
            <person name="Wei L."/>
        </authorList>
    </citation>
    <scope>NUCLEOTIDE SEQUENCE</scope>
    <source>
        <strain evidence="1">G02</strain>
        <tissue evidence="1">Leaf</tissue>
    </source>
</reference>
<accession>A0AAW2TIK5</accession>
<dbReference type="EMBL" id="JACGWJ010000008">
    <property type="protein sequence ID" value="KAL0404397.1"/>
    <property type="molecule type" value="Genomic_DNA"/>
</dbReference>
<evidence type="ECO:0008006" key="2">
    <source>
        <dbReference type="Google" id="ProtNLM"/>
    </source>
</evidence>
<comment type="caution">
    <text evidence="1">The sequence shown here is derived from an EMBL/GenBank/DDBJ whole genome shotgun (WGS) entry which is preliminary data.</text>
</comment>
<evidence type="ECO:0000313" key="1">
    <source>
        <dbReference type="EMBL" id="KAL0404397.1"/>
    </source>
</evidence>
<reference evidence="1" key="2">
    <citation type="journal article" date="2024" name="Plant">
        <title>Genomic evolution and insights into agronomic trait innovations of Sesamum species.</title>
        <authorList>
            <person name="Miao H."/>
            <person name="Wang L."/>
            <person name="Qu L."/>
            <person name="Liu H."/>
            <person name="Sun Y."/>
            <person name="Le M."/>
            <person name="Wang Q."/>
            <person name="Wei S."/>
            <person name="Zheng Y."/>
            <person name="Lin W."/>
            <person name="Duan Y."/>
            <person name="Cao H."/>
            <person name="Xiong S."/>
            <person name="Wang X."/>
            <person name="Wei L."/>
            <person name="Li C."/>
            <person name="Ma Q."/>
            <person name="Ju M."/>
            <person name="Zhao R."/>
            <person name="Li G."/>
            <person name="Mu C."/>
            <person name="Tian Q."/>
            <person name="Mei H."/>
            <person name="Zhang T."/>
            <person name="Gao T."/>
            <person name="Zhang H."/>
        </authorList>
    </citation>
    <scope>NUCLEOTIDE SEQUENCE</scope>
    <source>
        <strain evidence="1">G02</strain>
    </source>
</reference>
<feature type="non-terminal residue" evidence="1">
    <location>
        <position position="63"/>
    </location>
</feature>
<name>A0AAW2TIK5_SESRA</name>
<sequence>MHGVMGKLVNPSQNAFVPGRRISYNILLSQELFSCYNRRNVPPRCALKVDLRKAYDTLEWDFV</sequence>
<organism evidence="1">
    <name type="scientific">Sesamum radiatum</name>
    <name type="common">Black benniseed</name>
    <dbReference type="NCBI Taxonomy" id="300843"/>
    <lineage>
        <taxon>Eukaryota</taxon>
        <taxon>Viridiplantae</taxon>
        <taxon>Streptophyta</taxon>
        <taxon>Embryophyta</taxon>
        <taxon>Tracheophyta</taxon>
        <taxon>Spermatophyta</taxon>
        <taxon>Magnoliopsida</taxon>
        <taxon>eudicotyledons</taxon>
        <taxon>Gunneridae</taxon>
        <taxon>Pentapetalae</taxon>
        <taxon>asterids</taxon>
        <taxon>lamiids</taxon>
        <taxon>Lamiales</taxon>
        <taxon>Pedaliaceae</taxon>
        <taxon>Sesamum</taxon>
    </lineage>
</organism>
<gene>
    <name evidence="1" type="ORF">Sradi_2080500</name>
</gene>
<proteinExistence type="predicted"/>
<dbReference type="AlphaFoldDB" id="A0AAW2TIK5"/>
<protein>
    <recommendedName>
        <fullName evidence="2">Reverse transcriptase domain-containing protein</fullName>
    </recommendedName>
</protein>